<reference evidence="2" key="1">
    <citation type="submission" date="2024-05" db="EMBL/GenBank/DDBJ databases">
        <title>Whole genome shotgun sequence of Streptomyces hydrogenans NBRC 13475.</title>
        <authorList>
            <person name="Komaki H."/>
            <person name="Tamura T."/>
        </authorList>
    </citation>
    <scope>NUCLEOTIDE SEQUENCE</scope>
    <source>
        <strain evidence="2">NBRC 13475</strain>
    </source>
</reference>
<evidence type="ECO:0000256" key="1">
    <source>
        <dbReference type="SAM" id="MobiDB-lite"/>
    </source>
</evidence>
<evidence type="ECO:0000313" key="2">
    <source>
        <dbReference type="EMBL" id="GHI26093.1"/>
    </source>
</evidence>
<feature type="compositionally biased region" description="Basic and acidic residues" evidence="1">
    <location>
        <begin position="53"/>
        <end position="70"/>
    </location>
</feature>
<sequence>MRGSIRDPEEGEQGSIRDPEGWIRWGSAYDPADGGRVVRAFSGPFSPRGLTPDGDRREPTARRADVRAGPREGPVPAADPAGAYGTQWLPETVIITWSWMLAEK</sequence>
<name>A0ABQ3PM41_9ACTN</name>
<proteinExistence type="predicted"/>
<dbReference type="EMBL" id="BNDW01000102">
    <property type="protein sequence ID" value="GHI26093.1"/>
    <property type="molecule type" value="Genomic_DNA"/>
</dbReference>
<dbReference type="Proteomes" id="UP001052739">
    <property type="component" value="Unassembled WGS sequence"/>
</dbReference>
<feature type="region of interest" description="Disordered" evidence="1">
    <location>
        <begin position="40"/>
        <end position="84"/>
    </location>
</feature>
<accession>A0ABQ3PM41</accession>
<protein>
    <submittedName>
        <fullName evidence="2">Uncharacterized protein</fullName>
    </submittedName>
</protein>
<feature type="region of interest" description="Disordered" evidence="1">
    <location>
        <begin position="1"/>
        <end position="22"/>
    </location>
</feature>
<comment type="caution">
    <text evidence="2">The sequence shown here is derived from an EMBL/GenBank/DDBJ whole genome shotgun (WGS) entry which is preliminary data.</text>
</comment>
<gene>
    <name evidence="2" type="ORF">Shyd_74640</name>
</gene>
<evidence type="ECO:0000313" key="3">
    <source>
        <dbReference type="Proteomes" id="UP001052739"/>
    </source>
</evidence>
<keyword evidence="3" id="KW-1185">Reference proteome</keyword>
<organism evidence="2 3">
    <name type="scientific">Streptomyces hydrogenans</name>
    <dbReference type="NCBI Taxonomy" id="1873719"/>
    <lineage>
        <taxon>Bacteria</taxon>
        <taxon>Bacillati</taxon>
        <taxon>Actinomycetota</taxon>
        <taxon>Actinomycetes</taxon>
        <taxon>Kitasatosporales</taxon>
        <taxon>Streptomycetaceae</taxon>
        <taxon>Streptomyces</taxon>
    </lineage>
</organism>